<keyword evidence="3" id="KW-1185">Reference proteome</keyword>
<gene>
    <name evidence="2" type="ORF">SAMN05660742_11551</name>
</gene>
<keyword evidence="1" id="KW-0732">Signal</keyword>
<proteinExistence type="predicted"/>
<feature type="signal peptide" evidence="1">
    <location>
        <begin position="1"/>
        <end position="21"/>
    </location>
</feature>
<feature type="chain" id="PRO_5011525251" evidence="1">
    <location>
        <begin position="22"/>
        <end position="195"/>
    </location>
</feature>
<evidence type="ECO:0000256" key="1">
    <source>
        <dbReference type="SAM" id="SignalP"/>
    </source>
</evidence>
<dbReference type="Proteomes" id="UP000199662">
    <property type="component" value="Unassembled WGS sequence"/>
</dbReference>
<evidence type="ECO:0000313" key="3">
    <source>
        <dbReference type="Proteomes" id="UP000199662"/>
    </source>
</evidence>
<protein>
    <submittedName>
        <fullName evidence="2">Uncharacterized protein</fullName>
    </submittedName>
</protein>
<organism evidence="2 3">
    <name type="scientific">Propionispira arboris</name>
    <dbReference type="NCBI Taxonomy" id="84035"/>
    <lineage>
        <taxon>Bacteria</taxon>
        <taxon>Bacillati</taxon>
        <taxon>Bacillota</taxon>
        <taxon>Negativicutes</taxon>
        <taxon>Selenomonadales</taxon>
        <taxon>Selenomonadaceae</taxon>
        <taxon>Propionispira</taxon>
    </lineage>
</organism>
<dbReference type="AlphaFoldDB" id="A0A1H7B683"/>
<reference evidence="3" key="1">
    <citation type="submission" date="2016-10" db="EMBL/GenBank/DDBJ databases">
        <authorList>
            <person name="Varghese N."/>
            <person name="Submissions S."/>
        </authorList>
    </citation>
    <scope>NUCLEOTIDE SEQUENCE [LARGE SCALE GENOMIC DNA]</scope>
    <source>
        <strain evidence="3">DSM 2179</strain>
    </source>
</reference>
<dbReference type="RefSeq" id="WP_019555326.1">
    <property type="nucleotide sequence ID" value="NZ_FNZK01000015.1"/>
</dbReference>
<dbReference type="STRING" id="84035.SAMN05660742_11551"/>
<dbReference type="EMBL" id="FNZK01000015">
    <property type="protein sequence ID" value="SEJ73321.1"/>
    <property type="molecule type" value="Genomic_DNA"/>
</dbReference>
<sequence>MLKRYFLFFAIWLSFAAVCQAAQPPLPASKPVDASSSGLSAEKASSDKKDTVVTDRFVQIFADETYTYYLDVKTAQRIACPYRDDEQLIDVWVKLVEPQDTAYHYPQTYILEHYYLRPAKKQIQLLCEAEIAGRPTNDLVQKPYLDANWENIVPGSVEDSLYQVVIEKMKVLSPEKKIKKSGGSNFFDNVLRIAM</sequence>
<name>A0A1H7B683_9FIRM</name>
<accession>A0A1H7B683</accession>
<evidence type="ECO:0000313" key="2">
    <source>
        <dbReference type="EMBL" id="SEJ73321.1"/>
    </source>
</evidence>